<dbReference type="PANTHER" id="PTHR38008:SF2">
    <property type="entry name" value="HEMOLYSIN"/>
    <property type="match status" value="1"/>
</dbReference>
<keyword evidence="1" id="KW-0732">Signal</keyword>
<accession>A0A0C1EEN3</accession>
<evidence type="ECO:0000256" key="1">
    <source>
        <dbReference type="SAM" id="SignalP"/>
    </source>
</evidence>
<dbReference type="Pfam" id="PF03891">
    <property type="entry name" value="DUF333"/>
    <property type="match status" value="1"/>
</dbReference>
<proteinExistence type="predicted"/>
<dbReference type="Proteomes" id="UP000031390">
    <property type="component" value="Unassembled WGS sequence"/>
</dbReference>
<evidence type="ECO:0000313" key="3">
    <source>
        <dbReference type="EMBL" id="UNV87903.1"/>
    </source>
</evidence>
<evidence type="ECO:0000313" key="4">
    <source>
        <dbReference type="Proteomes" id="UP000031390"/>
    </source>
</evidence>
<dbReference type="EMBL" id="JUFZ01000066">
    <property type="protein sequence ID" value="KIC07163.1"/>
    <property type="molecule type" value="Genomic_DNA"/>
</dbReference>
<dbReference type="RefSeq" id="WP_039407938.1">
    <property type="nucleotide sequence ID" value="NZ_CP094242.1"/>
</dbReference>
<dbReference type="PANTHER" id="PTHR38008">
    <property type="entry name" value="HEMOLYSIN-RELATED"/>
    <property type="match status" value="1"/>
</dbReference>
<name>A0A0C1EEN3_9NEIS</name>
<dbReference type="AlphaFoldDB" id="A0A0C1EEN3"/>
<keyword evidence="5" id="KW-1185">Reference proteome</keyword>
<dbReference type="PATRIC" id="fig|1056807.3.peg.1447"/>
<reference evidence="2 4" key="1">
    <citation type="submission" date="2014-12" db="EMBL/GenBank/DDBJ databases">
        <title>Genome sequence of Morococcus cerebrosus.</title>
        <authorList>
            <person name="Shin S.-K."/>
            <person name="Yi H."/>
        </authorList>
    </citation>
    <scope>NUCLEOTIDE SEQUENCE [LARGE SCALE GENOMIC DNA]</scope>
    <source>
        <strain evidence="2 4">CIP 81.93</strain>
    </source>
</reference>
<dbReference type="PROSITE" id="PS51257">
    <property type="entry name" value="PROKAR_LIPOPROTEIN"/>
    <property type="match status" value="1"/>
</dbReference>
<dbReference type="Proteomes" id="UP000829504">
    <property type="component" value="Chromosome"/>
</dbReference>
<dbReference type="InterPro" id="IPR005590">
    <property type="entry name" value="DUF333"/>
</dbReference>
<feature type="chain" id="PRO_5002130777" evidence="1">
    <location>
        <begin position="17"/>
        <end position="79"/>
    </location>
</feature>
<evidence type="ECO:0000313" key="5">
    <source>
        <dbReference type="Proteomes" id="UP000829504"/>
    </source>
</evidence>
<dbReference type="EMBL" id="CP094242">
    <property type="protein sequence ID" value="UNV87903.1"/>
    <property type="molecule type" value="Genomic_DNA"/>
</dbReference>
<feature type="signal peptide" evidence="1">
    <location>
        <begin position="1"/>
        <end position="16"/>
    </location>
</feature>
<sequence length="79" mass="8652">MIKPIILSLAAATTLAACNVLEKESVPMTGMPNPASEFCVKQGGKLEIKKDKDGGEYGMCHLPDGTIVEEWAYFRQHNK</sequence>
<reference evidence="3 5" key="2">
    <citation type="submission" date="2022-03" db="EMBL/GenBank/DDBJ databases">
        <title>Genome sequencing of Morococcus cerebrosus.</title>
        <authorList>
            <person name="Baek M.-G."/>
            <person name="Yi H."/>
        </authorList>
    </citation>
    <scope>NUCLEOTIDE SEQUENCE [LARGE SCALE GENOMIC DNA]</scope>
    <source>
        <strain evidence="3 5">CIP 81.93</strain>
    </source>
</reference>
<organism evidence="2 4">
    <name type="scientific">Morococcus cerebrosus</name>
    <dbReference type="NCBI Taxonomy" id="1056807"/>
    <lineage>
        <taxon>Bacteria</taxon>
        <taxon>Pseudomonadati</taxon>
        <taxon>Pseudomonadota</taxon>
        <taxon>Betaproteobacteria</taxon>
        <taxon>Neisseriales</taxon>
        <taxon>Neisseriaceae</taxon>
        <taxon>Morococcus</taxon>
    </lineage>
</organism>
<gene>
    <name evidence="2" type="ORF">MCC93_15050</name>
    <name evidence="3" type="ORF">MON37_02900</name>
</gene>
<protein>
    <submittedName>
        <fullName evidence="3">DUF333 domain-containing protein</fullName>
    </submittedName>
    <submittedName>
        <fullName evidence="2">Hemolysin</fullName>
    </submittedName>
</protein>
<evidence type="ECO:0000313" key="2">
    <source>
        <dbReference type="EMBL" id="KIC07163.1"/>
    </source>
</evidence>